<dbReference type="GO" id="GO:0005975">
    <property type="term" value="P:carbohydrate metabolic process"/>
    <property type="evidence" value="ECO:0007669"/>
    <property type="project" value="InterPro"/>
</dbReference>
<keyword evidence="3 4" id="KW-0326">Glycosidase</keyword>
<dbReference type="InterPro" id="IPR023296">
    <property type="entry name" value="Glyco_hydro_beta-prop_sf"/>
</dbReference>
<accession>A0A1D9P8K0</accession>
<dbReference type="Pfam" id="PF04616">
    <property type="entry name" value="Glyco_hydro_43"/>
    <property type="match status" value="1"/>
</dbReference>
<dbReference type="PANTHER" id="PTHR22925:SF3">
    <property type="entry name" value="GLYCOSYL HYDROLASE FAMILY PROTEIN 43"/>
    <property type="match status" value="1"/>
</dbReference>
<dbReference type="GO" id="GO:0004553">
    <property type="term" value="F:hydrolase activity, hydrolyzing O-glycosyl compounds"/>
    <property type="evidence" value="ECO:0007669"/>
    <property type="project" value="InterPro"/>
</dbReference>
<dbReference type="CDD" id="cd18825">
    <property type="entry name" value="GH43_CtGH43-like"/>
    <property type="match status" value="1"/>
</dbReference>
<evidence type="ECO:0000256" key="5">
    <source>
        <dbReference type="SAM" id="SignalP"/>
    </source>
</evidence>
<proteinExistence type="inferred from homology"/>
<dbReference type="OrthoDB" id="273314at2"/>
<dbReference type="AlphaFoldDB" id="A0A1D9P8K0"/>
<keyword evidence="5" id="KW-0732">Signal</keyword>
<dbReference type="Proteomes" id="UP000178198">
    <property type="component" value="Chromosome"/>
</dbReference>
<dbReference type="PANTHER" id="PTHR22925">
    <property type="entry name" value="GLYCOSYL HYDROLASE 43 FAMILY MEMBER"/>
    <property type="match status" value="1"/>
</dbReference>
<protein>
    <submittedName>
        <fullName evidence="6">Beta-glucanase</fullName>
    </submittedName>
</protein>
<feature type="signal peptide" evidence="5">
    <location>
        <begin position="1"/>
        <end position="21"/>
    </location>
</feature>
<name>A0A1D9P8K0_9FLAO</name>
<dbReference type="KEGG" id="fcm:BIW12_05355"/>
<dbReference type="STRING" id="1306519.BIW12_05355"/>
<evidence type="ECO:0000256" key="1">
    <source>
        <dbReference type="ARBA" id="ARBA00009865"/>
    </source>
</evidence>
<evidence type="ECO:0000256" key="3">
    <source>
        <dbReference type="ARBA" id="ARBA00023295"/>
    </source>
</evidence>
<comment type="similarity">
    <text evidence="1 4">Belongs to the glycosyl hydrolase 43 family.</text>
</comment>
<dbReference type="EMBL" id="CP017774">
    <property type="protein sequence ID" value="AOZ98908.1"/>
    <property type="molecule type" value="Genomic_DNA"/>
</dbReference>
<evidence type="ECO:0000313" key="7">
    <source>
        <dbReference type="Proteomes" id="UP000178198"/>
    </source>
</evidence>
<dbReference type="Gene3D" id="2.115.10.20">
    <property type="entry name" value="Glycosyl hydrolase domain, family 43"/>
    <property type="match status" value="1"/>
</dbReference>
<evidence type="ECO:0000256" key="2">
    <source>
        <dbReference type="ARBA" id="ARBA00022801"/>
    </source>
</evidence>
<evidence type="ECO:0000256" key="4">
    <source>
        <dbReference type="RuleBase" id="RU361187"/>
    </source>
</evidence>
<feature type="chain" id="PRO_5009444379" evidence="5">
    <location>
        <begin position="22"/>
        <end position="374"/>
    </location>
</feature>
<reference evidence="6 7" key="1">
    <citation type="submission" date="2016-10" db="EMBL/GenBank/DDBJ databases">
        <title>Complete Genome Sequence of Flavobacterium sp. PK15.</title>
        <authorList>
            <person name="Ekwe A."/>
            <person name="Kim S.B."/>
        </authorList>
    </citation>
    <scope>NUCLEOTIDE SEQUENCE [LARGE SCALE GENOMIC DNA]</scope>
    <source>
        <strain evidence="6 7">PK15</strain>
    </source>
</reference>
<organism evidence="6 7">
    <name type="scientific">Flavobacterium commune</name>
    <dbReference type="NCBI Taxonomy" id="1306519"/>
    <lineage>
        <taxon>Bacteria</taxon>
        <taxon>Pseudomonadati</taxon>
        <taxon>Bacteroidota</taxon>
        <taxon>Flavobacteriia</taxon>
        <taxon>Flavobacteriales</taxon>
        <taxon>Flavobacteriaceae</taxon>
        <taxon>Flavobacterium</taxon>
    </lineage>
</organism>
<dbReference type="SUPFAM" id="SSF75005">
    <property type="entry name" value="Arabinanase/levansucrase/invertase"/>
    <property type="match status" value="1"/>
</dbReference>
<dbReference type="RefSeq" id="WP_071184154.1">
    <property type="nucleotide sequence ID" value="NZ_CP017774.1"/>
</dbReference>
<dbReference type="InterPro" id="IPR006710">
    <property type="entry name" value="Glyco_hydro_43"/>
</dbReference>
<evidence type="ECO:0000313" key="6">
    <source>
        <dbReference type="EMBL" id="AOZ98908.1"/>
    </source>
</evidence>
<gene>
    <name evidence="6" type="ORF">BIW12_05355</name>
</gene>
<keyword evidence="7" id="KW-1185">Reference proteome</keyword>
<keyword evidence="2 4" id="KW-0378">Hydrolase</keyword>
<sequence length="374" mass="42638">MIKFLCSVVLISSALFSFVFSQNDFFIPGKQWKDTNGVHINAHGGGVTFVDGVYYWYGEYKTAGRGGNTSLQGVSCYSSKDLYNWTNEGIVLRVETNPNSEITKGCIIERPKVVFNKKIGKYVMWFHLELKGQGYDAAKAAVAVSDNPRGPFVFKKSYRPNKGVWPMNFDDKFKSAVIGEHKLKSWTPEWLTSVKNGMLVRRDFEKGQMSRDMTVFVDDNEKAYFIHASEDNLTLHISELTDDYLDFTEKWIRVAPAGHNEAPAIFKKDGIYYMITSGCTGWDPNEARSFSSKSIWGPWESLGNPCVGKGAELTFHSQSTYILPVQGKKDQFIFMADRWKPDNPIDGSYVWLPIKFDKQKPVLNWFESWSLDVF</sequence>